<dbReference type="STRING" id="1193518.BN13_740019"/>
<evidence type="ECO:0000259" key="1">
    <source>
        <dbReference type="Pfam" id="PF13622"/>
    </source>
</evidence>
<organism evidence="3 4">
    <name type="scientific">Nostocoides jenkinsii Ben 74</name>
    <dbReference type="NCBI Taxonomy" id="1193518"/>
    <lineage>
        <taxon>Bacteria</taxon>
        <taxon>Bacillati</taxon>
        <taxon>Actinomycetota</taxon>
        <taxon>Actinomycetes</taxon>
        <taxon>Micrococcales</taxon>
        <taxon>Intrasporangiaceae</taxon>
        <taxon>Nostocoides</taxon>
    </lineage>
</organism>
<evidence type="ECO:0008006" key="5">
    <source>
        <dbReference type="Google" id="ProtNLM"/>
    </source>
</evidence>
<evidence type="ECO:0000313" key="3">
    <source>
        <dbReference type="EMBL" id="CCI54497.1"/>
    </source>
</evidence>
<dbReference type="RefSeq" id="WP_048547044.1">
    <property type="nucleotide sequence ID" value="NZ_HF571038.1"/>
</dbReference>
<reference evidence="3 4" key="1">
    <citation type="journal article" date="2013" name="ISME J.">
        <title>A metabolic model for members of the genus Tetrasphaera involved in enhanced biological phosphorus removal.</title>
        <authorList>
            <person name="Kristiansen R."/>
            <person name="Nguyen H.T.T."/>
            <person name="Saunders A.M."/>
            <person name="Nielsen J.L."/>
            <person name="Wimmer R."/>
            <person name="Le V.Q."/>
            <person name="McIlroy S.J."/>
            <person name="Petrovski S."/>
            <person name="Seviour R.J."/>
            <person name="Calteau A."/>
            <person name="Nielsen K.L."/>
            <person name="Nielsen P.H."/>
        </authorList>
    </citation>
    <scope>NUCLEOTIDE SEQUENCE [LARGE SCALE GENOMIC DNA]</scope>
    <source>
        <strain evidence="3 4">Ben 74</strain>
    </source>
</reference>
<feature type="domain" description="Acyl-CoA thioesterase-like N-terminal HotDog" evidence="1">
    <location>
        <begin position="28"/>
        <end position="111"/>
    </location>
</feature>
<dbReference type="InterPro" id="IPR049449">
    <property type="entry name" value="TesB_ACOT8-like_N"/>
</dbReference>
<evidence type="ECO:0000313" key="4">
    <source>
        <dbReference type="Proteomes" id="UP000035720"/>
    </source>
</evidence>
<dbReference type="Gene3D" id="2.40.160.210">
    <property type="entry name" value="Acyl-CoA thioesterase, double hotdog domain"/>
    <property type="match status" value="1"/>
</dbReference>
<accession>A0A077MGI3</accession>
<sequence length="267" mass="28042">MATEDAFFLALPSDDGAGERFRATRHTAGPWTDQAQHASPPAALMGRAIEGLLPDGMTVSRFAMDLLGAVPVGDLRVSAAVARSGRVVSQFRAELVDEATGRVVAQASAWCVPELAHGPVAGARPVPPGPETGRALDLPPGWVPGYADAIDWRWVAGHIAEPGPGTAWMRPRVPLVAGEELTPLQRVLACVDSASGISAVLDIREWDFRNLELTVHLTRPVVGEWVAVEAETLISGAGSGVARSTLYDASGLLGISAQALLIRPRSA</sequence>
<dbReference type="AlphaFoldDB" id="A0A077MGI3"/>
<comment type="caution">
    <text evidence="3">The sequence shown here is derived from an EMBL/GenBank/DDBJ whole genome shotgun (WGS) entry which is preliminary data.</text>
</comment>
<protein>
    <recommendedName>
        <fullName evidence="5">TesB-like acyl-CoA thioesterase 5</fullName>
    </recommendedName>
</protein>
<dbReference type="Proteomes" id="UP000035720">
    <property type="component" value="Unassembled WGS sequence"/>
</dbReference>
<dbReference type="InterPro" id="IPR042171">
    <property type="entry name" value="Acyl-CoA_hotdog"/>
</dbReference>
<feature type="domain" description="Acyl-CoA thioesterase-like C-terminal" evidence="2">
    <location>
        <begin position="130"/>
        <end position="262"/>
    </location>
</feature>
<dbReference type="EMBL" id="CAJC01000188">
    <property type="protein sequence ID" value="CCI54497.1"/>
    <property type="molecule type" value="Genomic_DNA"/>
</dbReference>
<dbReference type="Pfam" id="PF20789">
    <property type="entry name" value="4HBT_3C"/>
    <property type="match status" value="1"/>
</dbReference>
<gene>
    <name evidence="3" type="ORF">BN13_740019</name>
</gene>
<dbReference type="SUPFAM" id="SSF54637">
    <property type="entry name" value="Thioesterase/thiol ester dehydrase-isomerase"/>
    <property type="match status" value="2"/>
</dbReference>
<dbReference type="InterPro" id="IPR029069">
    <property type="entry name" value="HotDog_dom_sf"/>
</dbReference>
<dbReference type="Pfam" id="PF13622">
    <property type="entry name" value="4HBT_3"/>
    <property type="match status" value="1"/>
</dbReference>
<dbReference type="InterPro" id="IPR049450">
    <property type="entry name" value="ACOT8-like_C"/>
</dbReference>
<keyword evidence="4" id="KW-1185">Reference proteome</keyword>
<name>A0A077MGI3_9MICO</name>
<evidence type="ECO:0000259" key="2">
    <source>
        <dbReference type="Pfam" id="PF20789"/>
    </source>
</evidence>
<proteinExistence type="predicted"/>